<dbReference type="InterPro" id="IPR050712">
    <property type="entry name" value="NAD(P)H-dep_reductase"/>
</dbReference>
<evidence type="ECO:0000313" key="3">
    <source>
        <dbReference type="Proteomes" id="UP000255411"/>
    </source>
</evidence>
<dbReference type="SUPFAM" id="SSF52218">
    <property type="entry name" value="Flavoproteins"/>
    <property type="match status" value="1"/>
</dbReference>
<dbReference type="RefSeq" id="WP_205407078.1">
    <property type="nucleotide sequence ID" value="NZ_CP022601.1"/>
</dbReference>
<dbReference type="PANTHER" id="PTHR30543:SF21">
    <property type="entry name" value="NAD(P)H-DEPENDENT FMN REDUCTASE LOT6"/>
    <property type="match status" value="1"/>
</dbReference>
<keyword evidence="2" id="KW-0560">Oxidoreductase</keyword>
<dbReference type="GO" id="GO:0010181">
    <property type="term" value="F:FMN binding"/>
    <property type="evidence" value="ECO:0007669"/>
    <property type="project" value="TreeGrafter"/>
</dbReference>
<dbReference type="PANTHER" id="PTHR30543">
    <property type="entry name" value="CHROMATE REDUCTASE"/>
    <property type="match status" value="1"/>
</dbReference>
<dbReference type="GO" id="GO:0016491">
    <property type="term" value="F:oxidoreductase activity"/>
    <property type="evidence" value="ECO:0007669"/>
    <property type="project" value="UniProtKB-KW"/>
</dbReference>
<dbReference type="EC" id="1.-.-.-" evidence="2"/>
<evidence type="ECO:0000259" key="1">
    <source>
        <dbReference type="Pfam" id="PF03358"/>
    </source>
</evidence>
<accession>A0A345VMP7</accession>
<proteinExistence type="predicted"/>
<dbReference type="Gene3D" id="3.40.50.360">
    <property type="match status" value="1"/>
</dbReference>
<dbReference type="EMBL" id="CP022601">
    <property type="protein sequence ID" value="AXJ13999.1"/>
    <property type="molecule type" value="Genomic_DNA"/>
</dbReference>
<sequence>MTIITKLKSLFKGEKEMKNILFVVGSLRQGSFNHQMAELAEKALEGKANVTYLDYSDVPVFSQDLEAVVPTSVAQAREAVQAADAIWFFSPVYNFAMPGTVKNLLDWLSRSLDPSNPAAESAIHDKVTTVSLVANGGHEQAGDQYRALLPFIRTNLVDQFTTSKVNDSAWADGKFVATEEVSADLNKQVEALLAAINE</sequence>
<dbReference type="Pfam" id="PF03358">
    <property type="entry name" value="FMN_red"/>
    <property type="match status" value="1"/>
</dbReference>
<dbReference type="GO" id="GO:0005829">
    <property type="term" value="C:cytosol"/>
    <property type="evidence" value="ECO:0007669"/>
    <property type="project" value="TreeGrafter"/>
</dbReference>
<protein>
    <submittedName>
        <fullName evidence="2">NAD(P)H-dependent FMN reductase</fullName>
        <ecNumber evidence="2">1.-.-.-</ecNumber>
    </submittedName>
</protein>
<gene>
    <name evidence="2" type="ORF">Sp14A_21150</name>
</gene>
<organism evidence="2 3">
    <name type="scientific">Streptococcus pluranimalium</name>
    <dbReference type="NCBI Taxonomy" id="82348"/>
    <lineage>
        <taxon>Bacteria</taxon>
        <taxon>Bacillati</taxon>
        <taxon>Bacillota</taxon>
        <taxon>Bacilli</taxon>
        <taxon>Lactobacillales</taxon>
        <taxon>Streptococcaceae</taxon>
        <taxon>Streptococcus</taxon>
    </lineage>
</organism>
<feature type="domain" description="NADPH-dependent FMN reductase-like" evidence="1">
    <location>
        <begin position="19"/>
        <end position="151"/>
    </location>
</feature>
<name>A0A345VMP7_9STRE</name>
<dbReference type="InterPro" id="IPR029039">
    <property type="entry name" value="Flavoprotein-like_sf"/>
</dbReference>
<dbReference type="Proteomes" id="UP000255411">
    <property type="component" value="Chromosome"/>
</dbReference>
<dbReference type="AlphaFoldDB" id="A0A345VMP7"/>
<evidence type="ECO:0000313" key="2">
    <source>
        <dbReference type="EMBL" id="AXJ13999.1"/>
    </source>
</evidence>
<dbReference type="InterPro" id="IPR005025">
    <property type="entry name" value="FMN_Rdtase-like_dom"/>
</dbReference>
<reference evidence="2 3" key="1">
    <citation type="submission" date="2017-07" db="EMBL/GenBank/DDBJ databases">
        <title>Streptococcus pluranimalium as cause of bovine abortion.</title>
        <authorList>
            <person name="Rodriguez Campos S."/>
            <person name="Gobeli Brawand S."/>
            <person name="Brodard I."/>
            <person name="Rychener L."/>
            <person name="Perreten V."/>
        </authorList>
    </citation>
    <scope>NUCLEOTIDE SEQUENCE [LARGE SCALE GENOMIC DNA]</scope>
    <source>
        <strain evidence="2 3">14A0014</strain>
    </source>
</reference>